<comment type="subcellular location">
    <subcellularLocation>
        <location evidence="1">Membrane</location>
        <topology evidence="1">Multi-pass membrane protein</topology>
    </subcellularLocation>
</comment>
<evidence type="ECO:0000256" key="4">
    <source>
        <dbReference type="ARBA" id="ARBA00023136"/>
    </source>
</evidence>
<dbReference type="EMBL" id="JADOUF010000001">
    <property type="protein sequence ID" value="MBG6140602.1"/>
    <property type="molecule type" value="Genomic_DNA"/>
</dbReference>
<dbReference type="GO" id="GO:0030416">
    <property type="term" value="P:methylamine metabolic process"/>
    <property type="evidence" value="ECO:0007669"/>
    <property type="project" value="InterPro"/>
</dbReference>
<sequence length="174" mass="17905">MSAPRTATSGRRRHITRVVSTLARLGLAGIWLVAGGSKVSDLGASVRAVNAYELLPNGAAQIVGSALPFIEIMIGLLLLAGLFTRAAAIVSAGLFVMFIFGIASAWARGLQIDCGCFGGGGALAAGESPTYFWETLRDIGFLAAAGFLILRPRTWLSLDGVLLGGPSGPDTSKG</sequence>
<dbReference type="Proteomes" id="UP000622552">
    <property type="component" value="Unassembled WGS sequence"/>
</dbReference>
<dbReference type="AlphaFoldDB" id="A0A8J7GNU3"/>
<dbReference type="Pfam" id="PF07291">
    <property type="entry name" value="MauE"/>
    <property type="match status" value="1"/>
</dbReference>
<keyword evidence="2 5" id="KW-0812">Transmembrane</keyword>
<keyword evidence="8" id="KW-1185">Reference proteome</keyword>
<evidence type="ECO:0000313" key="7">
    <source>
        <dbReference type="EMBL" id="MBG6140602.1"/>
    </source>
</evidence>
<reference evidence="7" key="1">
    <citation type="submission" date="2020-11" db="EMBL/GenBank/DDBJ databases">
        <title>Sequencing the genomes of 1000 actinobacteria strains.</title>
        <authorList>
            <person name="Klenk H.-P."/>
        </authorList>
    </citation>
    <scope>NUCLEOTIDE SEQUENCE</scope>
    <source>
        <strain evidence="7">DSM 45356</strain>
    </source>
</reference>
<dbReference type="InterPro" id="IPR009908">
    <property type="entry name" value="Methylamine_util_MauE"/>
</dbReference>
<comment type="caution">
    <text evidence="7">The sequence shown here is derived from an EMBL/GenBank/DDBJ whole genome shotgun (WGS) entry which is preliminary data.</text>
</comment>
<gene>
    <name evidence="7" type="ORF">IW245_006796</name>
</gene>
<feature type="transmembrane region" description="Helical" evidence="5">
    <location>
        <begin position="59"/>
        <end position="79"/>
    </location>
</feature>
<evidence type="ECO:0000313" key="8">
    <source>
        <dbReference type="Proteomes" id="UP000622552"/>
    </source>
</evidence>
<proteinExistence type="predicted"/>
<evidence type="ECO:0000256" key="3">
    <source>
        <dbReference type="ARBA" id="ARBA00022989"/>
    </source>
</evidence>
<evidence type="ECO:0000256" key="5">
    <source>
        <dbReference type="SAM" id="Phobius"/>
    </source>
</evidence>
<accession>A0A8J7GNU3</accession>
<dbReference type="RefSeq" id="WP_197007133.1">
    <property type="nucleotide sequence ID" value="NZ_BONS01000005.1"/>
</dbReference>
<feature type="transmembrane region" description="Helical" evidence="5">
    <location>
        <begin position="21"/>
        <end position="39"/>
    </location>
</feature>
<evidence type="ECO:0000256" key="2">
    <source>
        <dbReference type="ARBA" id="ARBA00022692"/>
    </source>
</evidence>
<feature type="domain" description="Methylamine utilisation protein MauE" evidence="6">
    <location>
        <begin position="18"/>
        <end position="150"/>
    </location>
</feature>
<feature type="transmembrane region" description="Helical" evidence="5">
    <location>
        <begin position="86"/>
        <end position="107"/>
    </location>
</feature>
<keyword evidence="4 5" id="KW-0472">Membrane</keyword>
<evidence type="ECO:0000259" key="6">
    <source>
        <dbReference type="Pfam" id="PF07291"/>
    </source>
</evidence>
<dbReference type="GO" id="GO:0016020">
    <property type="term" value="C:membrane"/>
    <property type="evidence" value="ECO:0007669"/>
    <property type="project" value="UniProtKB-SubCell"/>
</dbReference>
<evidence type="ECO:0000256" key="1">
    <source>
        <dbReference type="ARBA" id="ARBA00004141"/>
    </source>
</evidence>
<keyword evidence="3 5" id="KW-1133">Transmembrane helix</keyword>
<dbReference type="UniPathway" id="UPA00895"/>
<protein>
    <submittedName>
        <fullName evidence="7">Putative membrane protein YphA (DoxX/SURF4 family)</fullName>
    </submittedName>
</protein>
<organism evidence="7 8">
    <name type="scientific">Longispora fulva</name>
    <dbReference type="NCBI Taxonomy" id="619741"/>
    <lineage>
        <taxon>Bacteria</taxon>
        <taxon>Bacillati</taxon>
        <taxon>Actinomycetota</taxon>
        <taxon>Actinomycetes</taxon>
        <taxon>Micromonosporales</taxon>
        <taxon>Micromonosporaceae</taxon>
        <taxon>Longispora</taxon>
    </lineage>
</organism>
<name>A0A8J7GNU3_9ACTN</name>